<dbReference type="Gene3D" id="3.40.30.10">
    <property type="entry name" value="Glutaredoxin"/>
    <property type="match status" value="1"/>
</dbReference>
<accession>A0AAE0FKW1</accession>
<sequence>MAIMQLARQISLASAPRALRPLASLQPIFLRGRSSLAGQTNVIEVTDQKHYEEEIGSATGLSVVDFTAKWCGPCRAVAPVYDALSVEHPQVKFLKVDIDNEELQEVVGSAKVSAVPTFNFVKSGEILAQIQGADQAQLIANISKFQ</sequence>
<dbReference type="Proteomes" id="UP001190700">
    <property type="component" value="Unassembled WGS sequence"/>
</dbReference>
<dbReference type="EMBL" id="LGRX02017361">
    <property type="protein sequence ID" value="KAK3260871.1"/>
    <property type="molecule type" value="Genomic_DNA"/>
</dbReference>
<evidence type="ECO:0000313" key="3">
    <source>
        <dbReference type="EMBL" id="KAK3260871.1"/>
    </source>
</evidence>
<dbReference type="InterPro" id="IPR036249">
    <property type="entry name" value="Thioredoxin-like_sf"/>
</dbReference>
<keyword evidence="1" id="KW-1015">Disulfide bond</keyword>
<gene>
    <name evidence="3" type="ORF">CYMTET_30196</name>
</gene>
<keyword evidence="4" id="KW-1185">Reference proteome</keyword>
<comment type="caution">
    <text evidence="3">The sequence shown here is derived from an EMBL/GenBank/DDBJ whole genome shotgun (WGS) entry which is preliminary data.</text>
</comment>
<dbReference type="PROSITE" id="PS51352">
    <property type="entry name" value="THIOREDOXIN_2"/>
    <property type="match status" value="1"/>
</dbReference>
<evidence type="ECO:0000256" key="1">
    <source>
        <dbReference type="ARBA" id="ARBA00023157"/>
    </source>
</evidence>
<evidence type="ECO:0000259" key="2">
    <source>
        <dbReference type="PROSITE" id="PS51352"/>
    </source>
</evidence>
<dbReference type="InterPro" id="IPR017937">
    <property type="entry name" value="Thioredoxin_CS"/>
</dbReference>
<dbReference type="Pfam" id="PF00085">
    <property type="entry name" value="Thioredoxin"/>
    <property type="match status" value="1"/>
</dbReference>
<dbReference type="PROSITE" id="PS00194">
    <property type="entry name" value="THIOREDOXIN_1"/>
    <property type="match status" value="1"/>
</dbReference>
<dbReference type="PRINTS" id="PR00421">
    <property type="entry name" value="THIOREDOXIN"/>
</dbReference>
<dbReference type="SUPFAM" id="SSF52833">
    <property type="entry name" value="Thioredoxin-like"/>
    <property type="match status" value="1"/>
</dbReference>
<reference evidence="3 4" key="1">
    <citation type="journal article" date="2015" name="Genome Biol. Evol.">
        <title>Comparative Genomics of a Bacterivorous Green Alga Reveals Evolutionary Causalities and Consequences of Phago-Mixotrophic Mode of Nutrition.</title>
        <authorList>
            <person name="Burns J.A."/>
            <person name="Paasch A."/>
            <person name="Narechania A."/>
            <person name="Kim E."/>
        </authorList>
    </citation>
    <scope>NUCLEOTIDE SEQUENCE [LARGE SCALE GENOMIC DNA]</scope>
    <source>
        <strain evidence="3 4">PLY_AMNH</strain>
    </source>
</reference>
<dbReference type="CDD" id="cd02947">
    <property type="entry name" value="TRX_family"/>
    <property type="match status" value="1"/>
</dbReference>
<dbReference type="InterPro" id="IPR013766">
    <property type="entry name" value="Thioredoxin_domain"/>
</dbReference>
<feature type="domain" description="Thioredoxin" evidence="2">
    <location>
        <begin position="14"/>
        <end position="146"/>
    </location>
</feature>
<dbReference type="PANTHER" id="PTHR46115">
    <property type="entry name" value="THIOREDOXIN-LIKE PROTEIN 1"/>
    <property type="match status" value="1"/>
</dbReference>
<dbReference type="AlphaFoldDB" id="A0AAE0FKW1"/>
<protein>
    <recommendedName>
        <fullName evidence="2">Thioredoxin domain-containing protein</fullName>
    </recommendedName>
</protein>
<name>A0AAE0FKW1_9CHLO</name>
<organism evidence="3 4">
    <name type="scientific">Cymbomonas tetramitiformis</name>
    <dbReference type="NCBI Taxonomy" id="36881"/>
    <lineage>
        <taxon>Eukaryota</taxon>
        <taxon>Viridiplantae</taxon>
        <taxon>Chlorophyta</taxon>
        <taxon>Pyramimonadophyceae</taxon>
        <taxon>Pyramimonadales</taxon>
        <taxon>Pyramimonadaceae</taxon>
        <taxon>Cymbomonas</taxon>
    </lineage>
</organism>
<proteinExistence type="predicted"/>
<evidence type="ECO:0000313" key="4">
    <source>
        <dbReference type="Proteomes" id="UP001190700"/>
    </source>
</evidence>